<evidence type="ECO:0000256" key="2">
    <source>
        <dbReference type="SAM" id="SignalP"/>
    </source>
</evidence>
<protein>
    <recommendedName>
        <fullName evidence="3">Chitin-binding type-2 domain-containing protein</fullName>
    </recommendedName>
</protein>
<feature type="compositionally biased region" description="Basic residues" evidence="1">
    <location>
        <begin position="172"/>
        <end position="185"/>
    </location>
</feature>
<dbReference type="SMART" id="SM00494">
    <property type="entry name" value="ChtBD2"/>
    <property type="match status" value="1"/>
</dbReference>
<dbReference type="InterPro" id="IPR036508">
    <property type="entry name" value="Chitin-bd_dom_sf"/>
</dbReference>
<dbReference type="GO" id="GO:0008061">
    <property type="term" value="F:chitin binding"/>
    <property type="evidence" value="ECO:0007669"/>
    <property type="project" value="InterPro"/>
</dbReference>
<name>A0A1W0WBL0_HYPEX</name>
<keyword evidence="5" id="KW-1185">Reference proteome</keyword>
<gene>
    <name evidence="4" type="ORF">BV898_13159</name>
</gene>
<dbReference type="InterPro" id="IPR002557">
    <property type="entry name" value="Chitin-bd_dom"/>
</dbReference>
<sequence>MQSSLIVLAAVLGVAYGGAANGDQNPKVWDALAKLRGKDALTAEQIQDLYPNAVAGKDFPNNLAIPQPRTIDCAGKAGFYADTSSPSDCQVFDRCDVNGNLTSYICPALTRFNQITLICDYFFNVDCSQSAQFVEYSNARLYAGENAIFLDNQAEVSAGASLPAAATLPKKSGGKKKSKRSKVLA</sequence>
<proteinExistence type="predicted"/>
<accession>A0A1W0WBL0</accession>
<dbReference type="GO" id="GO:0005576">
    <property type="term" value="C:extracellular region"/>
    <property type="evidence" value="ECO:0007669"/>
    <property type="project" value="InterPro"/>
</dbReference>
<dbReference type="AlphaFoldDB" id="A0A1W0WBL0"/>
<feature type="domain" description="Chitin-binding type-2" evidence="3">
    <location>
        <begin position="70"/>
        <end position="129"/>
    </location>
</feature>
<dbReference type="Gene3D" id="2.170.140.10">
    <property type="entry name" value="Chitin binding domain"/>
    <property type="match status" value="1"/>
</dbReference>
<dbReference type="EMBL" id="MTYJ01000141">
    <property type="protein sequence ID" value="OQV12594.1"/>
    <property type="molecule type" value="Genomic_DNA"/>
</dbReference>
<keyword evidence="2" id="KW-0732">Signal</keyword>
<dbReference type="Pfam" id="PF01607">
    <property type="entry name" value="CBM_14"/>
    <property type="match status" value="1"/>
</dbReference>
<evidence type="ECO:0000259" key="3">
    <source>
        <dbReference type="PROSITE" id="PS50940"/>
    </source>
</evidence>
<dbReference type="SUPFAM" id="SSF57625">
    <property type="entry name" value="Invertebrate chitin-binding proteins"/>
    <property type="match status" value="1"/>
</dbReference>
<dbReference type="PANTHER" id="PTHR22933:SF31">
    <property type="entry name" value="FI18007P1"/>
    <property type="match status" value="1"/>
</dbReference>
<dbReference type="Proteomes" id="UP000192578">
    <property type="component" value="Unassembled WGS sequence"/>
</dbReference>
<dbReference type="InterPro" id="IPR052976">
    <property type="entry name" value="Scoloptoxin-like"/>
</dbReference>
<organism evidence="4 5">
    <name type="scientific">Hypsibius exemplaris</name>
    <name type="common">Freshwater tardigrade</name>
    <dbReference type="NCBI Taxonomy" id="2072580"/>
    <lineage>
        <taxon>Eukaryota</taxon>
        <taxon>Metazoa</taxon>
        <taxon>Ecdysozoa</taxon>
        <taxon>Tardigrada</taxon>
        <taxon>Eutardigrada</taxon>
        <taxon>Parachela</taxon>
        <taxon>Hypsibioidea</taxon>
        <taxon>Hypsibiidae</taxon>
        <taxon>Hypsibius</taxon>
    </lineage>
</organism>
<comment type="caution">
    <text evidence="4">The sequence shown here is derived from an EMBL/GenBank/DDBJ whole genome shotgun (WGS) entry which is preliminary data.</text>
</comment>
<reference evidence="5" key="1">
    <citation type="submission" date="2017-01" db="EMBL/GenBank/DDBJ databases">
        <title>Comparative genomics of anhydrobiosis in the tardigrade Hypsibius dujardini.</title>
        <authorList>
            <person name="Yoshida Y."/>
            <person name="Koutsovoulos G."/>
            <person name="Laetsch D."/>
            <person name="Stevens L."/>
            <person name="Kumar S."/>
            <person name="Horikawa D."/>
            <person name="Ishino K."/>
            <person name="Komine S."/>
            <person name="Tomita M."/>
            <person name="Blaxter M."/>
            <person name="Arakawa K."/>
        </authorList>
    </citation>
    <scope>NUCLEOTIDE SEQUENCE [LARGE SCALE GENOMIC DNA]</scope>
    <source>
        <strain evidence="5">Z151</strain>
    </source>
</reference>
<evidence type="ECO:0000256" key="1">
    <source>
        <dbReference type="SAM" id="MobiDB-lite"/>
    </source>
</evidence>
<feature type="region of interest" description="Disordered" evidence="1">
    <location>
        <begin position="166"/>
        <end position="185"/>
    </location>
</feature>
<feature type="signal peptide" evidence="2">
    <location>
        <begin position="1"/>
        <end position="19"/>
    </location>
</feature>
<evidence type="ECO:0000313" key="4">
    <source>
        <dbReference type="EMBL" id="OQV12594.1"/>
    </source>
</evidence>
<dbReference type="PROSITE" id="PS50940">
    <property type="entry name" value="CHIT_BIND_II"/>
    <property type="match status" value="1"/>
</dbReference>
<evidence type="ECO:0000313" key="5">
    <source>
        <dbReference type="Proteomes" id="UP000192578"/>
    </source>
</evidence>
<feature type="chain" id="PRO_5013343085" description="Chitin-binding type-2 domain-containing protein" evidence="2">
    <location>
        <begin position="20"/>
        <end position="185"/>
    </location>
</feature>
<dbReference type="PANTHER" id="PTHR22933">
    <property type="entry name" value="FI18007P1-RELATED"/>
    <property type="match status" value="1"/>
</dbReference>